<evidence type="ECO:0000256" key="6">
    <source>
        <dbReference type="ARBA" id="ARBA00024343"/>
    </source>
</evidence>
<evidence type="ECO:0000313" key="9">
    <source>
        <dbReference type="EMBL" id="KAA8549706.1"/>
    </source>
</evidence>
<dbReference type="PROSITE" id="PS51032">
    <property type="entry name" value="AP2_ERF"/>
    <property type="match status" value="1"/>
</dbReference>
<name>A0A5J5C421_9ASTE</name>
<reference evidence="9 10" key="1">
    <citation type="submission" date="2019-09" db="EMBL/GenBank/DDBJ databases">
        <title>A chromosome-level genome assembly of the Chinese tupelo Nyssa sinensis.</title>
        <authorList>
            <person name="Yang X."/>
            <person name="Kang M."/>
            <person name="Yang Y."/>
            <person name="Xiong H."/>
            <person name="Wang M."/>
            <person name="Zhang Z."/>
            <person name="Wang Z."/>
            <person name="Wu H."/>
            <person name="Ma T."/>
            <person name="Liu J."/>
            <person name="Xi Z."/>
        </authorList>
    </citation>
    <scope>NUCLEOTIDE SEQUENCE [LARGE SCALE GENOMIC DNA]</scope>
    <source>
        <strain evidence="9">J267</strain>
        <tissue evidence="9">Leaf</tissue>
    </source>
</reference>
<evidence type="ECO:0000256" key="2">
    <source>
        <dbReference type="ARBA" id="ARBA00023015"/>
    </source>
</evidence>
<dbReference type="PRINTS" id="PR00367">
    <property type="entry name" value="ETHRSPELEMNT"/>
</dbReference>
<dbReference type="OrthoDB" id="773121at2759"/>
<dbReference type="InterPro" id="IPR016177">
    <property type="entry name" value="DNA-bd_dom_sf"/>
</dbReference>
<dbReference type="CDD" id="cd00018">
    <property type="entry name" value="AP2"/>
    <property type="match status" value="1"/>
</dbReference>
<comment type="similarity">
    <text evidence="6">Belongs to the AP2/ERF transcription factor family. ERF subfamily.</text>
</comment>
<evidence type="ECO:0000256" key="3">
    <source>
        <dbReference type="ARBA" id="ARBA00023125"/>
    </source>
</evidence>
<comment type="subcellular location">
    <subcellularLocation>
        <location evidence="1">Nucleus</location>
    </subcellularLocation>
</comment>
<dbReference type="InterPro" id="IPR036955">
    <property type="entry name" value="AP2/ERF_dom_sf"/>
</dbReference>
<gene>
    <name evidence="9" type="ORF">F0562_001276</name>
</gene>
<dbReference type="InterPro" id="IPR001471">
    <property type="entry name" value="AP2/ERF_dom"/>
</dbReference>
<evidence type="ECO:0000259" key="8">
    <source>
        <dbReference type="PROSITE" id="PS51032"/>
    </source>
</evidence>
<dbReference type="GO" id="GO:0003677">
    <property type="term" value="F:DNA binding"/>
    <property type="evidence" value="ECO:0007669"/>
    <property type="project" value="UniProtKB-KW"/>
</dbReference>
<feature type="compositionally biased region" description="Basic residues" evidence="7">
    <location>
        <begin position="53"/>
        <end position="64"/>
    </location>
</feature>
<dbReference type="SUPFAM" id="SSF54171">
    <property type="entry name" value="DNA-binding domain"/>
    <property type="match status" value="1"/>
</dbReference>
<dbReference type="Gene3D" id="3.30.730.10">
    <property type="entry name" value="AP2/ERF domain"/>
    <property type="match status" value="1"/>
</dbReference>
<protein>
    <recommendedName>
        <fullName evidence="8">AP2/ERF domain-containing protein</fullName>
    </recommendedName>
</protein>
<evidence type="ECO:0000256" key="7">
    <source>
        <dbReference type="SAM" id="MobiDB-lite"/>
    </source>
</evidence>
<keyword evidence="4" id="KW-0804">Transcription</keyword>
<proteinExistence type="inferred from homology"/>
<dbReference type="GO" id="GO:0005634">
    <property type="term" value="C:nucleus"/>
    <property type="evidence" value="ECO:0007669"/>
    <property type="project" value="UniProtKB-SubCell"/>
</dbReference>
<dbReference type="SMART" id="SM00380">
    <property type="entry name" value="AP2"/>
    <property type="match status" value="1"/>
</dbReference>
<evidence type="ECO:0000256" key="5">
    <source>
        <dbReference type="ARBA" id="ARBA00023242"/>
    </source>
</evidence>
<keyword evidence="10" id="KW-1185">Reference proteome</keyword>
<dbReference type="InterPro" id="IPR050913">
    <property type="entry name" value="AP2/ERF_ERF"/>
</dbReference>
<organism evidence="9 10">
    <name type="scientific">Nyssa sinensis</name>
    <dbReference type="NCBI Taxonomy" id="561372"/>
    <lineage>
        <taxon>Eukaryota</taxon>
        <taxon>Viridiplantae</taxon>
        <taxon>Streptophyta</taxon>
        <taxon>Embryophyta</taxon>
        <taxon>Tracheophyta</taxon>
        <taxon>Spermatophyta</taxon>
        <taxon>Magnoliopsida</taxon>
        <taxon>eudicotyledons</taxon>
        <taxon>Gunneridae</taxon>
        <taxon>Pentapetalae</taxon>
        <taxon>asterids</taxon>
        <taxon>Cornales</taxon>
        <taxon>Nyssaceae</taxon>
        <taxon>Nyssa</taxon>
    </lineage>
</organism>
<dbReference type="Pfam" id="PF00847">
    <property type="entry name" value="AP2"/>
    <property type="match status" value="1"/>
</dbReference>
<feature type="region of interest" description="Disordered" evidence="7">
    <location>
        <begin position="33"/>
        <end position="64"/>
    </location>
</feature>
<dbReference type="PANTHER" id="PTHR31194:SF189">
    <property type="entry name" value="AP2_ERF DOMAIN-CONTAINING PROTEIN"/>
    <property type="match status" value="1"/>
</dbReference>
<keyword evidence="5" id="KW-0539">Nucleus</keyword>
<sequence>MRSLVSAHNELLRVQQLHGCSVNTLHMRESIAAPAAANAGDKMGTPSRDGMRGRRKASSRGHHKFVGVRQRPSGRWVAEIKDSLQKVRLWLGTFDTAEDAARAYDDAARALRGANARTNFDLPQSASKGGVGGGNNSCVPENAEPFSFDKVCGTEETDGLLGALRAKLIEYEDKGLPLPPLQAHNNSNKRERSAPTMGPPLVPRSNQCCNDLGANKVDHVLVNHDNLSHVGVGASDQVGMQWSRNGQTEATASLVWPTEQLPEVSWVSQMDPVAVTTTGGTWPLLGTGTTQATVDWSYSGNCLGDMAVNKNGKLDAVSMPARGFQAYGSTGGVWSSDQPITYCENNNWSSGGGVNASWDPLYVNSVLG</sequence>
<evidence type="ECO:0000256" key="4">
    <source>
        <dbReference type="ARBA" id="ARBA00023163"/>
    </source>
</evidence>
<evidence type="ECO:0000313" key="10">
    <source>
        <dbReference type="Proteomes" id="UP000325577"/>
    </source>
</evidence>
<dbReference type="PANTHER" id="PTHR31194">
    <property type="entry name" value="SHN SHINE , DNA BINDING / TRANSCRIPTION FACTOR"/>
    <property type="match status" value="1"/>
</dbReference>
<accession>A0A5J5C421</accession>
<dbReference type="AlphaFoldDB" id="A0A5J5C421"/>
<keyword evidence="2" id="KW-0805">Transcription regulation</keyword>
<keyword evidence="3" id="KW-0238">DNA-binding</keyword>
<dbReference type="GO" id="GO:0003700">
    <property type="term" value="F:DNA-binding transcription factor activity"/>
    <property type="evidence" value="ECO:0007669"/>
    <property type="project" value="InterPro"/>
</dbReference>
<feature type="domain" description="AP2/ERF" evidence="8">
    <location>
        <begin position="64"/>
        <end position="121"/>
    </location>
</feature>
<feature type="region of interest" description="Disordered" evidence="7">
    <location>
        <begin position="179"/>
        <end position="202"/>
    </location>
</feature>
<dbReference type="Proteomes" id="UP000325577">
    <property type="component" value="Linkage Group LG0"/>
</dbReference>
<evidence type="ECO:0000256" key="1">
    <source>
        <dbReference type="ARBA" id="ARBA00004123"/>
    </source>
</evidence>
<dbReference type="FunFam" id="3.30.730.10:FF:000005">
    <property type="entry name" value="ethylene-responsive transcription factor RAP2-11"/>
    <property type="match status" value="1"/>
</dbReference>
<dbReference type="EMBL" id="CM018031">
    <property type="protein sequence ID" value="KAA8549706.1"/>
    <property type="molecule type" value="Genomic_DNA"/>
</dbReference>